<sequence>MQATLDASSLKSFTRAINCLARYGDDLTICAYRDHILLSATNSAKSAFCRFKYEKEFFSRYRVSQPQDRFDEEEEETPTVKAELHTKNLITVLKHKTVEKAVERCELSTVEGSDVNPTSDEEVDSLESKLIIRFLCKHGVVKTHRLVLSIPTALISPGVPDSPDQARLNIGPAALRNMLEHFPMNKGAKADPQLIWTFDNENVSLKTCESSMDKGKGQISTELTISAQEFDAYDIYTSPIIIAFHLREFNATISYADSMTLSLDMRFTDTLAPLYINVEGDCTQGLFVIATTQPPGVPIPTSQNSYRPLSSHKKREREETPIDANRAKRNMKIVQKIEIDETDRNSRYSSRVPGSMPPPSLPGPSSLHMPPASVRELPQQNNSLENGGEPLFLPSSQLSVAENQFLKEAGLGDIQTLEDLNALLEGDAEEVEFSRSQRPSASEFEQREDGTRVEKDPEDIDLPDEMDFGPTQPVQKGFHPLFNA</sequence>
<evidence type="ECO:0008006" key="4">
    <source>
        <dbReference type="Google" id="ProtNLM"/>
    </source>
</evidence>
<dbReference type="GO" id="GO:0000076">
    <property type="term" value="P:DNA replication checkpoint signaling"/>
    <property type="evidence" value="ECO:0007669"/>
    <property type="project" value="TreeGrafter"/>
</dbReference>
<feature type="compositionally biased region" description="Basic and acidic residues" evidence="1">
    <location>
        <begin position="444"/>
        <end position="455"/>
    </location>
</feature>
<protein>
    <recommendedName>
        <fullName evidence="4">Cell cycle checkpoint control protein RAD9A</fullName>
    </recommendedName>
</protein>
<dbReference type="Pfam" id="PF04139">
    <property type="entry name" value="Rad9"/>
    <property type="match status" value="1"/>
</dbReference>
<reference evidence="2" key="1">
    <citation type="submission" date="2022-07" db="EMBL/GenBank/DDBJ databases">
        <title>Genome Sequence of Leucocoprinus birnbaumii.</title>
        <authorList>
            <person name="Buettner E."/>
        </authorList>
    </citation>
    <scope>NUCLEOTIDE SEQUENCE</scope>
    <source>
        <strain evidence="2">VT141</strain>
    </source>
</reference>
<dbReference type="Gene3D" id="3.70.10.10">
    <property type="match status" value="1"/>
</dbReference>
<comment type="caution">
    <text evidence="2">The sequence shown here is derived from an EMBL/GenBank/DDBJ whole genome shotgun (WGS) entry which is preliminary data.</text>
</comment>
<dbReference type="InterPro" id="IPR007268">
    <property type="entry name" value="Rad9/Ddc1"/>
</dbReference>
<keyword evidence="3" id="KW-1185">Reference proteome</keyword>
<dbReference type="AlphaFoldDB" id="A0AAD5VII4"/>
<dbReference type="SUPFAM" id="SSF55979">
    <property type="entry name" value="DNA clamp"/>
    <property type="match status" value="1"/>
</dbReference>
<dbReference type="PANTHER" id="PTHR15237">
    <property type="entry name" value="DNA REPAIR PROTEIN RAD9"/>
    <property type="match status" value="1"/>
</dbReference>
<feature type="region of interest" description="Disordered" evidence="1">
    <location>
        <begin position="297"/>
        <end position="328"/>
    </location>
</feature>
<dbReference type="EMBL" id="JANIEX010001037">
    <property type="protein sequence ID" value="KAJ3561223.1"/>
    <property type="molecule type" value="Genomic_DNA"/>
</dbReference>
<gene>
    <name evidence="2" type="ORF">NP233_g10324</name>
</gene>
<dbReference type="PANTHER" id="PTHR15237:SF0">
    <property type="entry name" value="CELL CYCLE CHECKPOINT CONTROL PROTEIN"/>
    <property type="match status" value="1"/>
</dbReference>
<dbReference type="GO" id="GO:0071479">
    <property type="term" value="P:cellular response to ionizing radiation"/>
    <property type="evidence" value="ECO:0007669"/>
    <property type="project" value="TreeGrafter"/>
</dbReference>
<feature type="region of interest" description="Disordered" evidence="1">
    <location>
        <begin position="430"/>
        <end position="484"/>
    </location>
</feature>
<evidence type="ECO:0000313" key="3">
    <source>
        <dbReference type="Proteomes" id="UP001213000"/>
    </source>
</evidence>
<dbReference type="GO" id="GO:0006281">
    <property type="term" value="P:DNA repair"/>
    <property type="evidence" value="ECO:0007669"/>
    <property type="project" value="TreeGrafter"/>
</dbReference>
<feature type="compositionally biased region" description="Polar residues" evidence="1">
    <location>
        <begin position="297"/>
        <end position="308"/>
    </location>
</feature>
<evidence type="ECO:0000256" key="1">
    <source>
        <dbReference type="SAM" id="MobiDB-lite"/>
    </source>
</evidence>
<evidence type="ECO:0000313" key="2">
    <source>
        <dbReference type="EMBL" id="KAJ3561223.1"/>
    </source>
</evidence>
<organism evidence="2 3">
    <name type="scientific">Leucocoprinus birnbaumii</name>
    <dbReference type="NCBI Taxonomy" id="56174"/>
    <lineage>
        <taxon>Eukaryota</taxon>
        <taxon>Fungi</taxon>
        <taxon>Dikarya</taxon>
        <taxon>Basidiomycota</taxon>
        <taxon>Agaricomycotina</taxon>
        <taxon>Agaricomycetes</taxon>
        <taxon>Agaricomycetidae</taxon>
        <taxon>Agaricales</taxon>
        <taxon>Agaricineae</taxon>
        <taxon>Agaricaceae</taxon>
        <taxon>Leucocoprinus</taxon>
    </lineage>
</organism>
<name>A0AAD5VII4_9AGAR</name>
<dbReference type="InterPro" id="IPR046938">
    <property type="entry name" value="DNA_clamp_sf"/>
</dbReference>
<dbReference type="GO" id="GO:0030896">
    <property type="term" value="C:checkpoint clamp complex"/>
    <property type="evidence" value="ECO:0007669"/>
    <property type="project" value="InterPro"/>
</dbReference>
<dbReference type="Proteomes" id="UP001213000">
    <property type="component" value="Unassembled WGS sequence"/>
</dbReference>
<accession>A0AAD5VII4</accession>
<feature type="region of interest" description="Disordered" evidence="1">
    <location>
        <begin position="342"/>
        <end position="373"/>
    </location>
</feature>
<proteinExistence type="predicted"/>
<feature type="compositionally biased region" description="Acidic residues" evidence="1">
    <location>
        <begin position="456"/>
        <end position="467"/>
    </location>
</feature>
<dbReference type="GO" id="GO:0031573">
    <property type="term" value="P:mitotic intra-S DNA damage checkpoint signaling"/>
    <property type="evidence" value="ECO:0007669"/>
    <property type="project" value="TreeGrafter"/>
</dbReference>